<sequence length="832" mass="92432">MAKGKNMPKARAGGAEKASPENAERKSPGRSRAGGENVFTGQSKIYSYLNPNKSPGARSPLQEENSVMYHEVKCQGKARAETNRKGDEKKNGGNVTEGATKPEDQKDKESGCNTSVLPSDQKKQGTVEAEKPLLPSDCAGEASAKPAQKKMVKAKRGPRRKTQGRAPNQKVTDYYPVRRSSRKSKSELETEERRKIDELITSGKEEGMKIDYIDGKGRGVIATKHFNRGEFVVEYHGDLIEITDAKKREAVYAQDPSTGCYMYYFQYLSKTYCVDATKETNRLGRLINHSKCGNCQTKLHDIDGVPHLILIASRDIKAAECPPNGEVSFQRVGSPALPTHLLSAPRGPAPPQRLQLGPQAVPLHPQLLLGQAALAHQRLQHLQHPHHAELQPCGGGGHLGAGAELQQVPAHHGGDIVDVLSRQLEGALLQRALGAAILIAIILLLPLPAVLHVRGPLRTSFPRAGPCGRSEPRGFPWRGRGPEAPRPAAPHRRCRAAGPAPEPPPKWGGAGREYVRPSSAPQPPKNGVGDGKAAPGVPERGGAAEVNAASLGLVSAAGARGRAARRVMNDWAPIAKEYDPLKAGSIDGTDEEPHDRAIWRAMLARYVPNKGVTGDPHLTLFVARLNLQTTEEKLKEVFSRYGDIRKIRLVRDLVTGFSKGYAFIEYKEERALLKAHRDANRLVIDQHEVFVDFELERTLKGWIPRRLGGGFGGKKESGQLRFGGRDRPFRKPINLPNVKNDFYGEGSAEKRNWSREGTRDWRTRDREYERSREKRGPERERSWGWGDSERERDSKEERSRGRERKDRDRKDRDRDRSKERDPKKQRDDDKHR</sequence>
<evidence type="ECO:0000256" key="21">
    <source>
        <dbReference type="SAM" id="MobiDB-lite"/>
    </source>
</evidence>
<evidence type="ECO:0000256" key="6">
    <source>
        <dbReference type="ARBA" id="ARBA00022491"/>
    </source>
</evidence>
<evidence type="ECO:0000256" key="2">
    <source>
        <dbReference type="ARBA" id="ARBA00004286"/>
    </source>
</evidence>
<evidence type="ECO:0000256" key="18">
    <source>
        <dbReference type="ARBA" id="ARBA00047784"/>
    </source>
</evidence>
<feature type="compositionally biased region" description="Basic and acidic residues" evidence="21">
    <location>
        <begin position="100"/>
        <end position="110"/>
    </location>
</feature>
<evidence type="ECO:0000256" key="9">
    <source>
        <dbReference type="ARBA" id="ARBA00022679"/>
    </source>
</evidence>
<dbReference type="FunFam" id="3.30.70.330:FF:000132">
    <property type="entry name" value="Small nuclear ribonucleoprotein U11/U12 subunit 35"/>
    <property type="match status" value="1"/>
</dbReference>
<proteinExistence type="predicted"/>
<dbReference type="PANTHER" id="PTHR46167:SF1">
    <property type="entry name" value="N-LYSINE METHYLTRANSFERASE KMT5A"/>
    <property type="match status" value="1"/>
</dbReference>
<feature type="compositionally biased region" description="Basic and acidic residues" evidence="21">
    <location>
        <begin position="184"/>
        <end position="193"/>
    </location>
</feature>
<dbReference type="SUPFAM" id="SSF82199">
    <property type="entry name" value="SET domain"/>
    <property type="match status" value="1"/>
</dbReference>
<keyword evidence="10" id="KW-0949">S-adenosyl-L-methionine</keyword>
<feature type="region of interest" description="Disordered" evidence="21">
    <location>
        <begin position="714"/>
        <end position="749"/>
    </location>
</feature>
<keyword evidence="7" id="KW-0489">Methyltransferase</keyword>
<dbReference type="InterPro" id="IPR047266">
    <property type="entry name" value="KMT5A-like_SET"/>
</dbReference>
<reference evidence="24" key="1">
    <citation type="submission" date="2025-08" db="UniProtKB">
        <authorList>
            <consortium name="Ensembl"/>
        </authorList>
    </citation>
    <scope>IDENTIFICATION</scope>
</reference>
<dbReference type="GO" id="GO:0043516">
    <property type="term" value="P:regulation of DNA damage response, signal transduction by p53 class mediator"/>
    <property type="evidence" value="ECO:0007669"/>
    <property type="project" value="TreeGrafter"/>
</dbReference>
<dbReference type="Proteomes" id="UP000694428">
    <property type="component" value="Unplaced"/>
</dbReference>
<dbReference type="InterPro" id="IPR051760">
    <property type="entry name" value="KMT5A"/>
</dbReference>
<keyword evidence="14" id="KW-0804">Transcription</keyword>
<evidence type="ECO:0000256" key="12">
    <source>
        <dbReference type="ARBA" id="ARBA00022853"/>
    </source>
</evidence>
<evidence type="ECO:0000313" key="24">
    <source>
        <dbReference type="Ensembl" id="ENSPSTP00000017582.1"/>
    </source>
</evidence>
<name>A0A8C9FMD3_PAVCR</name>
<dbReference type="SUPFAM" id="SSF54928">
    <property type="entry name" value="RNA-binding domain, RBD"/>
    <property type="match status" value="1"/>
</dbReference>
<keyword evidence="13" id="KW-0805">Transcription regulation</keyword>
<dbReference type="FunFam" id="2.170.270.10:FF:000021">
    <property type="entry name" value="Histone-lysine N-methyltransferase"/>
    <property type="match status" value="1"/>
</dbReference>
<accession>A0A8C9FMD3</accession>
<evidence type="ECO:0000259" key="22">
    <source>
        <dbReference type="PROSITE" id="PS50102"/>
    </source>
</evidence>
<dbReference type="PANTHER" id="PTHR46167">
    <property type="entry name" value="N-LYSINE METHYLTRANSFERASE KMT5A"/>
    <property type="match status" value="1"/>
</dbReference>
<dbReference type="InterPro" id="IPR012677">
    <property type="entry name" value="Nucleotide-bd_a/b_plait_sf"/>
</dbReference>
<evidence type="ECO:0000256" key="20">
    <source>
        <dbReference type="PROSITE-ProRule" id="PRU00176"/>
    </source>
</evidence>
<dbReference type="SMART" id="SM00317">
    <property type="entry name" value="SET"/>
    <property type="match status" value="1"/>
</dbReference>
<dbReference type="PROSITE" id="PS50102">
    <property type="entry name" value="RRM"/>
    <property type="match status" value="1"/>
</dbReference>
<keyword evidence="11" id="KW-0498">Mitosis</keyword>
<protein>
    <recommendedName>
        <fullName evidence="4">U11/U12 small nuclear ribonucleoprotein 35 kDa protein</fullName>
        <ecNumber evidence="3">2.1.1.361</ecNumber>
    </recommendedName>
    <alternativeName>
        <fullName evidence="17">U1 snRNP-binding protein homolog</fullName>
    </alternativeName>
</protein>
<dbReference type="PROSITE" id="PS51571">
    <property type="entry name" value="SAM_MT43_PR_SET"/>
    <property type="match status" value="1"/>
</dbReference>
<dbReference type="GO" id="GO:0032259">
    <property type="term" value="P:methylation"/>
    <property type="evidence" value="ECO:0007669"/>
    <property type="project" value="UniProtKB-KW"/>
</dbReference>
<evidence type="ECO:0000256" key="16">
    <source>
        <dbReference type="ARBA" id="ARBA00023306"/>
    </source>
</evidence>
<dbReference type="GO" id="GO:0003723">
    <property type="term" value="F:RNA binding"/>
    <property type="evidence" value="ECO:0007669"/>
    <property type="project" value="UniProtKB-UniRule"/>
</dbReference>
<dbReference type="InterPro" id="IPR016858">
    <property type="entry name" value="KMT5A-like"/>
</dbReference>
<evidence type="ECO:0000256" key="11">
    <source>
        <dbReference type="ARBA" id="ARBA00022776"/>
    </source>
</evidence>
<evidence type="ECO:0000256" key="13">
    <source>
        <dbReference type="ARBA" id="ARBA00023015"/>
    </source>
</evidence>
<dbReference type="GO" id="GO:0140944">
    <property type="term" value="F:histone H4K20 monomethyltransferase activity"/>
    <property type="evidence" value="ECO:0007669"/>
    <property type="project" value="UniProtKB-EC"/>
</dbReference>
<dbReference type="CDD" id="cd12237">
    <property type="entry name" value="RRM_snRNP35"/>
    <property type="match status" value="1"/>
</dbReference>
<keyword evidence="8" id="KW-0132">Cell division</keyword>
<evidence type="ECO:0000256" key="10">
    <source>
        <dbReference type="ARBA" id="ARBA00022691"/>
    </source>
</evidence>
<feature type="compositionally biased region" description="Basic residues" evidence="21">
    <location>
        <begin position="147"/>
        <end position="163"/>
    </location>
</feature>
<comment type="catalytic activity">
    <reaction evidence="18">
        <text>L-lysyl(20)-[histone H4] + S-adenosyl-L-methionine = N(6)-methyl-L-lysyl(20)-[histone H4] + S-adenosyl-L-homocysteine + H(+)</text>
        <dbReference type="Rhea" id="RHEA:60344"/>
        <dbReference type="Rhea" id="RHEA-COMP:15554"/>
        <dbReference type="Rhea" id="RHEA-COMP:15555"/>
        <dbReference type="ChEBI" id="CHEBI:15378"/>
        <dbReference type="ChEBI" id="CHEBI:29969"/>
        <dbReference type="ChEBI" id="CHEBI:57856"/>
        <dbReference type="ChEBI" id="CHEBI:59789"/>
        <dbReference type="ChEBI" id="CHEBI:61929"/>
        <dbReference type="EC" id="2.1.1.361"/>
    </reaction>
</comment>
<feature type="compositionally biased region" description="Polar residues" evidence="21">
    <location>
        <begin position="39"/>
        <end position="53"/>
    </location>
</feature>
<organism evidence="24 25">
    <name type="scientific">Pavo cristatus</name>
    <name type="common">Indian peafowl</name>
    <name type="synonym">Blue peafowl</name>
    <dbReference type="NCBI Taxonomy" id="9049"/>
    <lineage>
        <taxon>Eukaryota</taxon>
        <taxon>Metazoa</taxon>
        <taxon>Chordata</taxon>
        <taxon>Craniata</taxon>
        <taxon>Vertebrata</taxon>
        <taxon>Euteleostomi</taxon>
        <taxon>Archelosauria</taxon>
        <taxon>Archosauria</taxon>
        <taxon>Dinosauria</taxon>
        <taxon>Saurischia</taxon>
        <taxon>Theropoda</taxon>
        <taxon>Coelurosauria</taxon>
        <taxon>Aves</taxon>
        <taxon>Neognathae</taxon>
        <taxon>Galloanserae</taxon>
        <taxon>Galliformes</taxon>
        <taxon>Phasianidae</taxon>
        <taxon>Phasianinae</taxon>
        <taxon>Pavo</taxon>
    </lineage>
</organism>
<keyword evidence="12" id="KW-0156">Chromatin regulator</keyword>
<evidence type="ECO:0000256" key="14">
    <source>
        <dbReference type="ARBA" id="ARBA00023163"/>
    </source>
</evidence>
<evidence type="ECO:0000256" key="19">
    <source>
        <dbReference type="ARBA" id="ARBA00048985"/>
    </source>
</evidence>
<dbReference type="GO" id="GO:0005634">
    <property type="term" value="C:nucleus"/>
    <property type="evidence" value="ECO:0007669"/>
    <property type="project" value="UniProtKB-SubCell"/>
</dbReference>
<keyword evidence="25" id="KW-1185">Reference proteome</keyword>
<feature type="domain" description="SET" evidence="23">
    <location>
        <begin position="206"/>
        <end position="332"/>
    </location>
</feature>
<evidence type="ECO:0000256" key="7">
    <source>
        <dbReference type="ARBA" id="ARBA00022603"/>
    </source>
</evidence>
<evidence type="ECO:0000259" key="23">
    <source>
        <dbReference type="PROSITE" id="PS50280"/>
    </source>
</evidence>
<keyword evidence="9" id="KW-0808">Transferase</keyword>
<dbReference type="Pfam" id="PF00076">
    <property type="entry name" value="RRM_1"/>
    <property type="match status" value="1"/>
</dbReference>
<dbReference type="Gene3D" id="3.30.70.330">
    <property type="match status" value="1"/>
</dbReference>
<dbReference type="GO" id="GO:0005700">
    <property type="term" value="C:polytene chromosome"/>
    <property type="evidence" value="ECO:0007669"/>
    <property type="project" value="TreeGrafter"/>
</dbReference>
<evidence type="ECO:0000256" key="8">
    <source>
        <dbReference type="ARBA" id="ARBA00022618"/>
    </source>
</evidence>
<feature type="compositionally biased region" description="Basic and acidic residues" evidence="21">
    <location>
        <begin position="120"/>
        <end position="131"/>
    </location>
</feature>
<dbReference type="Gene3D" id="2.170.270.10">
    <property type="entry name" value="SET domain"/>
    <property type="match status" value="1"/>
</dbReference>
<comment type="catalytic activity">
    <reaction evidence="19">
        <text>L-lysyl-[protein] + S-adenosyl-L-methionine = N(6)-methyl-L-lysyl-[protein] + S-adenosyl-L-homocysteine + H(+)</text>
        <dbReference type="Rhea" id="RHEA:51736"/>
        <dbReference type="Rhea" id="RHEA-COMP:9752"/>
        <dbReference type="Rhea" id="RHEA-COMP:13053"/>
        <dbReference type="ChEBI" id="CHEBI:15378"/>
        <dbReference type="ChEBI" id="CHEBI:29969"/>
        <dbReference type="ChEBI" id="CHEBI:57856"/>
        <dbReference type="ChEBI" id="CHEBI:59789"/>
        <dbReference type="ChEBI" id="CHEBI:61929"/>
    </reaction>
</comment>
<dbReference type="InterPro" id="IPR046341">
    <property type="entry name" value="SET_dom_sf"/>
</dbReference>
<evidence type="ECO:0000256" key="4">
    <source>
        <dbReference type="ARBA" id="ARBA00021080"/>
    </source>
</evidence>
<evidence type="ECO:0000256" key="3">
    <source>
        <dbReference type="ARBA" id="ARBA00012187"/>
    </source>
</evidence>
<feature type="region of interest" description="Disordered" evidence="21">
    <location>
        <begin position="463"/>
        <end position="540"/>
    </location>
</feature>
<dbReference type="AlphaFoldDB" id="A0A8C9FMD3"/>
<keyword evidence="20" id="KW-0694">RNA-binding</keyword>
<dbReference type="Ensembl" id="ENSPSTT00000018430.1">
    <property type="protein sequence ID" value="ENSPSTP00000017582.1"/>
    <property type="gene ID" value="ENSPSTG00000012566.1"/>
</dbReference>
<feature type="region of interest" description="Disordered" evidence="21">
    <location>
        <begin position="1"/>
        <end position="193"/>
    </location>
</feature>
<evidence type="ECO:0000256" key="1">
    <source>
        <dbReference type="ARBA" id="ARBA00004123"/>
    </source>
</evidence>
<reference evidence="24" key="2">
    <citation type="submission" date="2025-09" db="UniProtKB">
        <authorList>
            <consortium name="Ensembl"/>
        </authorList>
    </citation>
    <scope>IDENTIFICATION</scope>
</reference>
<dbReference type="GO" id="GO:1990904">
    <property type="term" value="C:ribonucleoprotein complex"/>
    <property type="evidence" value="ECO:0007669"/>
    <property type="project" value="UniProtKB-ARBA"/>
</dbReference>
<feature type="region of interest" description="Disordered" evidence="21">
    <location>
        <begin position="764"/>
        <end position="832"/>
    </location>
</feature>
<dbReference type="InterPro" id="IPR001214">
    <property type="entry name" value="SET_dom"/>
</dbReference>
<keyword evidence="6" id="KW-0678">Repressor</keyword>
<dbReference type="SMART" id="SM00360">
    <property type="entry name" value="RRM"/>
    <property type="match status" value="1"/>
</dbReference>
<dbReference type="Pfam" id="PF00856">
    <property type="entry name" value="SET"/>
    <property type="match status" value="1"/>
</dbReference>
<evidence type="ECO:0000256" key="15">
    <source>
        <dbReference type="ARBA" id="ARBA00023242"/>
    </source>
</evidence>
<dbReference type="InterPro" id="IPR035979">
    <property type="entry name" value="RBD_domain_sf"/>
</dbReference>
<dbReference type="GO" id="GO:0051301">
    <property type="term" value="P:cell division"/>
    <property type="evidence" value="ECO:0007669"/>
    <property type="project" value="UniProtKB-KW"/>
</dbReference>
<dbReference type="PROSITE" id="PS50280">
    <property type="entry name" value="SET"/>
    <property type="match status" value="1"/>
</dbReference>
<keyword evidence="5" id="KW-0158">Chromosome</keyword>
<evidence type="ECO:0000313" key="25">
    <source>
        <dbReference type="Proteomes" id="UP000694428"/>
    </source>
</evidence>
<keyword evidence="16" id="KW-0131">Cell cycle</keyword>
<dbReference type="InterPro" id="IPR000504">
    <property type="entry name" value="RRM_dom"/>
</dbReference>
<evidence type="ECO:0000256" key="5">
    <source>
        <dbReference type="ARBA" id="ARBA00022454"/>
    </source>
</evidence>
<evidence type="ECO:0000256" key="17">
    <source>
        <dbReference type="ARBA" id="ARBA00031739"/>
    </source>
</evidence>
<dbReference type="EC" id="2.1.1.361" evidence="3"/>
<feature type="compositionally biased region" description="Basic and acidic residues" evidence="21">
    <location>
        <begin position="714"/>
        <end position="729"/>
    </location>
</feature>
<comment type="subcellular location">
    <subcellularLocation>
        <location evidence="2">Chromosome</location>
    </subcellularLocation>
    <subcellularLocation>
        <location evidence="1">Nucleus</location>
    </subcellularLocation>
</comment>
<dbReference type="GO" id="GO:0006357">
    <property type="term" value="P:regulation of transcription by RNA polymerase II"/>
    <property type="evidence" value="ECO:0007669"/>
    <property type="project" value="TreeGrafter"/>
</dbReference>
<dbReference type="CDD" id="cd10528">
    <property type="entry name" value="SET_SETD8"/>
    <property type="match status" value="1"/>
</dbReference>
<feature type="domain" description="RRM" evidence="22">
    <location>
        <begin position="618"/>
        <end position="696"/>
    </location>
</feature>
<keyword evidence="15" id="KW-0539">Nucleus</keyword>
<feature type="compositionally biased region" description="Basic and acidic residues" evidence="21">
    <location>
        <begin position="70"/>
        <end position="91"/>
    </location>
</feature>
<dbReference type="InterPro" id="IPR034146">
    <property type="entry name" value="snRNP35_RRM"/>
</dbReference>
<feature type="compositionally biased region" description="Basic and acidic residues" evidence="21">
    <location>
        <begin position="18"/>
        <end position="27"/>
    </location>
</feature>